<dbReference type="PANTHER" id="PTHR33332">
    <property type="entry name" value="REVERSE TRANSCRIPTASE DOMAIN-CONTAINING PROTEIN"/>
    <property type="match status" value="1"/>
</dbReference>
<accession>A0ABQ9DFT4</accession>
<comment type="caution">
    <text evidence="1">The sequence shown here is derived from an EMBL/GenBank/DDBJ whole genome shotgun (WGS) entry which is preliminary data.</text>
</comment>
<proteinExistence type="predicted"/>
<protein>
    <submittedName>
        <fullName evidence="1">Rna-directed dna polymerase from mobile element jockey-like</fullName>
    </submittedName>
</protein>
<keyword evidence="2" id="KW-1185">Reference proteome</keyword>
<name>A0ABQ9DFT4_9PASS</name>
<dbReference type="EMBL" id="WHWB01033244">
    <property type="protein sequence ID" value="KAJ7421147.1"/>
    <property type="molecule type" value="Genomic_DNA"/>
</dbReference>
<reference evidence="1" key="1">
    <citation type="submission" date="2019-10" db="EMBL/GenBank/DDBJ databases">
        <authorList>
            <person name="Soares A.E.R."/>
            <person name="Aleixo A."/>
            <person name="Schneider P."/>
            <person name="Miyaki C.Y."/>
            <person name="Schneider M.P."/>
            <person name="Mello C."/>
            <person name="Vasconcelos A.T.R."/>
        </authorList>
    </citation>
    <scope>NUCLEOTIDE SEQUENCE</scope>
    <source>
        <tissue evidence="1">Muscle</tissue>
    </source>
</reference>
<organism evidence="1 2">
    <name type="scientific">Willisornis vidua</name>
    <name type="common">Xingu scale-backed antbird</name>
    <dbReference type="NCBI Taxonomy" id="1566151"/>
    <lineage>
        <taxon>Eukaryota</taxon>
        <taxon>Metazoa</taxon>
        <taxon>Chordata</taxon>
        <taxon>Craniata</taxon>
        <taxon>Vertebrata</taxon>
        <taxon>Euteleostomi</taxon>
        <taxon>Archelosauria</taxon>
        <taxon>Archosauria</taxon>
        <taxon>Dinosauria</taxon>
        <taxon>Saurischia</taxon>
        <taxon>Theropoda</taxon>
        <taxon>Coelurosauria</taxon>
        <taxon>Aves</taxon>
        <taxon>Neognathae</taxon>
        <taxon>Neoaves</taxon>
        <taxon>Telluraves</taxon>
        <taxon>Australaves</taxon>
        <taxon>Passeriformes</taxon>
        <taxon>Thamnophilidae</taxon>
        <taxon>Willisornis</taxon>
    </lineage>
</organism>
<sequence>MDTHGLNVCALCWVKYWLDDCAQRIVVIAITISWQLVTSGVPPGSMLRPVPFSIFVDNLDKGIECTFCKFTDETKLGRSVHLLDGGNALQRDLGRLDQWTEVTGMRFNRAKCWVLHLGHNNPMQDYRLGEEWLEGCQEGAG</sequence>
<dbReference type="Proteomes" id="UP001145742">
    <property type="component" value="Unassembled WGS sequence"/>
</dbReference>
<evidence type="ECO:0000313" key="1">
    <source>
        <dbReference type="EMBL" id="KAJ7421147.1"/>
    </source>
</evidence>
<evidence type="ECO:0000313" key="2">
    <source>
        <dbReference type="Proteomes" id="UP001145742"/>
    </source>
</evidence>
<gene>
    <name evidence="1" type="ORF">WISP_44074</name>
</gene>